<sequence length="126" mass="13626">MTPSRLCVRPAEPAIGKDQAMAKITYIEHNGTEHVVEVENGVSVMEAAVRNMVPGIDADCGGACACATCHVYIDDSWREKTGKPEAMEESMLDFAAEPKESSRLSCQIKVSDALDGLIVRLPEFQG</sequence>
<keyword evidence="3" id="KW-0479">Metal-binding</keyword>
<keyword evidence="5" id="KW-0411">Iron-sulfur</keyword>
<evidence type="ECO:0000313" key="8">
    <source>
        <dbReference type="EMBL" id="VAV94322.1"/>
    </source>
</evidence>
<dbReference type="GO" id="GO:0046872">
    <property type="term" value="F:metal ion binding"/>
    <property type="evidence" value="ECO:0007669"/>
    <property type="project" value="UniProtKB-KW"/>
</dbReference>
<dbReference type="CDD" id="cd00207">
    <property type="entry name" value="fer2"/>
    <property type="match status" value="1"/>
</dbReference>
<comment type="similarity">
    <text evidence="1">Belongs to the adrenodoxin/putidaredoxin family.</text>
</comment>
<protein>
    <submittedName>
        <fullName evidence="8">Ferredoxin, 2Fe-2S</fullName>
    </submittedName>
</protein>
<dbReference type="EMBL" id="UOEH01000137">
    <property type="protein sequence ID" value="VAV94322.1"/>
    <property type="molecule type" value="Genomic_DNA"/>
</dbReference>
<evidence type="ECO:0000256" key="1">
    <source>
        <dbReference type="ARBA" id="ARBA00010914"/>
    </source>
</evidence>
<dbReference type="PANTHER" id="PTHR23426:SF65">
    <property type="entry name" value="FERREDOXIN-2, MITOCHONDRIAL"/>
    <property type="match status" value="1"/>
</dbReference>
<dbReference type="GO" id="GO:0005829">
    <property type="term" value="C:cytosol"/>
    <property type="evidence" value="ECO:0007669"/>
    <property type="project" value="TreeGrafter"/>
</dbReference>
<organism evidence="8">
    <name type="scientific">hydrothermal vent metagenome</name>
    <dbReference type="NCBI Taxonomy" id="652676"/>
    <lineage>
        <taxon>unclassified sequences</taxon>
        <taxon>metagenomes</taxon>
        <taxon>ecological metagenomes</taxon>
    </lineage>
</organism>
<dbReference type="Pfam" id="PF00111">
    <property type="entry name" value="Fer2"/>
    <property type="match status" value="1"/>
</dbReference>
<evidence type="ECO:0000256" key="2">
    <source>
        <dbReference type="ARBA" id="ARBA00022714"/>
    </source>
</evidence>
<proteinExistence type="inferred from homology"/>
<dbReference type="PRINTS" id="PR00355">
    <property type="entry name" value="ADRENODOXIN"/>
</dbReference>
<evidence type="ECO:0000256" key="3">
    <source>
        <dbReference type="ARBA" id="ARBA00022723"/>
    </source>
</evidence>
<reference evidence="8" key="1">
    <citation type="submission" date="2018-06" db="EMBL/GenBank/DDBJ databases">
        <authorList>
            <person name="Zhirakovskaya E."/>
        </authorList>
    </citation>
    <scope>NUCLEOTIDE SEQUENCE</scope>
</reference>
<dbReference type="InterPro" id="IPR018298">
    <property type="entry name" value="Adrenodoxin_Fe-S_BS"/>
</dbReference>
<evidence type="ECO:0000256" key="6">
    <source>
        <dbReference type="ARBA" id="ARBA00034078"/>
    </source>
</evidence>
<name>A0A3B0RS11_9ZZZZ</name>
<accession>A0A3B0RS11</accession>
<feature type="domain" description="2Fe-2S ferredoxin-type" evidence="7">
    <location>
        <begin position="22"/>
        <end position="125"/>
    </location>
</feature>
<dbReference type="InterPro" id="IPR036010">
    <property type="entry name" value="2Fe-2S_ferredoxin-like_sf"/>
</dbReference>
<dbReference type="InterPro" id="IPR001055">
    <property type="entry name" value="Adrenodoxin-like"/>
</dbReference>
<dbReference type="PANTHER" id="PTHR23426">
    <property type="entry name" value="FERREDOXIN/ADRENODOXIN"/>
    <property type="match status" value="1"/>
</dbReference>
<dbReference type="GO" id="GO:0051537">
    <property type="term" value="F:2 iron, 2 sulfur cluster binding"/>
    <property type="evidence" value="ECO:0007669"/>
    <property type="project" value="UniProtKB-KW"/>
</dbReference>
<comment type="cofactor">
    <cofactor evidence="6">
        <name>[2Fe-2S] cluster</name>
        <dbReference type="ChEBI" id="CHEBI:190135"/>
    </cofactor>
</comment>
<dbReference type="GO" id="GO:0140647">
    <property type="term" value="P:P450-containing electron transport chain"/>
    <property type="evidence" value="ECO:0007669"/>
    <property type="project" value="InterPro"/>
</dbReference>
<evidence type="ECO:0000259" key="7">
    <source>
        <dbReference type="PROSITE" id="PS51085"/>
    </source>
</evidence>
<keyword evidence="2" id="KW-0001">2Fe-2S</keyword>
<dbReference type="AlphaFoldDB" id="A0A3B0RS11"/>
<dbReference type="PROSITE" id="PS51085">
    <property type="entry name" value="2FE2S_FER_2"/>
    <property type="match status" value="1"/>
</dbReference>
<dbReference type="InterPro" id="IPR001041">
    <property type="entry name" value="2Fe-2S_ferredoxin-type"/>
</dbReference>
<dbReference type="GO" id="GO:0009055">
    <property type="term" value="F:electron transfer activity"/>
    <property type="evidence" value="ECO:0007669"/>
    <property type="project" value="TreeGrafter"/>
</dbReference>
<evidence type="ECO:0000256" key="4">
    <source>
        <dbReference type="ARBA" id="ARBA00023004"/>
    </source>
</evidence>
<dbReference type="PROSITE" id="PS00814">
    <property type="entry name" value="ADX"/>
    <property type="match status" value="1"/>
</dbReference>
<keyword evidence="4" id="KW-0408">Iron</keyword>
<dbReference type="SUPFAM" id="SSF54292">
    <property type="entry name" value="2Fe-2S ferredoxin-like"/>
    <property type="match status" value="1"/>
</dbReference>
<dbReference type="Gene3D" id="3.10.20.30">
    <property type="match status" value="1"/>
</dbReference>
<gene>
    <name evidence="8" type="ORF">MNBD_ALPHA05-107</name>
</gene>
<dbReference type="InterPro" id="IPR012675">
    <property type="entry name" value="Beta-grasp_dom_sf"/>
</dbReference>
<evidence type="ECO:0000256" key="5">
    <source>
        <dbReference type="ARBA" id="ARBA00023014"/>
    </source>
</evidence>